<dbReference type="EMBL" id="KE651168">
    <property type="protein sequence ID" value="EEB06074.1"/>
    <property type="molecule type" value="Genomic_DNA"/>
</dbReference>
<dbReference type="InterPro" id="IPR036910">
    <property type="entry name" value="HMG_box_dom_sf"/>
</dbReference>
<gene>
    <name evidence="1" type="ORF">SJAG_01113</name>
</gene>
<evidence type="ECO:0000313" key="2">
    <source>
        <dbReference type="Proteomes" id="UP000001744"/>
    </source>
</evidence>
<accession>B6JZS4</accession>
<dbReference type="HOGENOM" id="CLU_168459_0_0_1"/>
<name>B6JZS4_SCHJY</name>
<dbReference type="VEuPathDB" id="FungiDB:SJAG_01113"/>
<keyword evidence="2" id="KW-1185">Reference proteome</keyword>
<dbReference type="RefSeq" id="XP_002172367.1">
    <property type="nucleotide sequence ID" value="XM_002172331.2"/>
</dbReference>
<reference evidence="1 2" key="1">
    <citation type="journal article" date="2011" name="Science">
        <title>Comparative functional genomics of the fission yeasts.</title>
        <authorList>
            <person name="Rhind N."/>
            <person name="Chen Z."/>
            <person name="Yassour M."/>
            <person name="Thompson D.A."/>
            <person name="Haas B.J."/>
            <person name="Habib N."/>
            <person name="Wapinski I."/>
            <person name="Roy S."/>
            <person name="Lin M.F."/>
            <person name="Heiman D.I."/>
            <person name="Young S.K."/>
            <person name="Furuya K."/>
            <person name="Guo Y."/>
            <person name="Pidoux A."/>
            <person name="Chen H.M."/>
            <person name="Robbertse B."/>
            <person name="Goldberg J.M."/>
            <person name="Aoki K."/>
            <person name="Bayne E.H."/>
            <person name="Berlin A.M."/>
            <person name="Desjardins C.A."/>
            <person name="Dobbs E."/>
            <person name="Dukaj L."/>
            <person name="Fan L."/>
            <person name="FitzGerald M.G."/>
            <person name="French C."/>
            <person name="Gujja S."/>
            <person name="Hansen K."/>
            <person name="Keifenheim D."/>
            <person name="Levin J.Z."/>
            <person name="Mosher R.A."/>
            <person name="Mueller C.A."/>
            <person name="Pfiffner J."/>
            <person name="Priest M."/>
            <person name="Russ C."/>
            <person name="Smialowska A."/>
            <person name="Swoboda P."/>
            <person name="Sykes S.M."/>
            <person name="Vaughn M."/>
            <person name="Vengrova S."/>
            <person name="Yoder R."/>
            <person name="Zeng Q."/>
            <person name="Allshire R."/>
            <person name="Baulcombe D."/>
            <person name="Birren B.W."/>
            <person name="Brown W."/>
            <person name="Ekwall K."/>
            <person name="Kellis M."/>
            <person name="Leatherwood J."/>
            <person name="Levin H."/>
            <person name="Margalit H."/>
            <person name="Martienssen R."/>
            <person name="Nieduszynski C.A."/>
            <person name="Spatafora J.W."/>
            <person name="Friedman N."/>
            <person name="Dalgaard J.Z."/>
            <person name="Baumann P."/>
            <person name="Niki H."/>
            <person name="Regev A."/>
            <person name="Nusbaum C."/>
        </authorList>
    </citation>
    <scope>NUCLEOTIDE SEQUENCE [LARGE SCALE GENOMIC DNA]</scope>
    <source>
        <strain evidence="2">yFS275 / FY16936</strain>
    </source>
</reference>
<dbReference type="OrthoDB" id="5271871at2759"/>
<dbReference type="OMA" id="ELSHYQD"/>
<dbReference type="GeneID" id="7047368"/>
<sequence length="109" mass="12693">MEKLQNPVTLETLIFLPVQTPKTLLKKKSSRSLLKNQSFNNGFILFRSRLHKKLSEAGDWAGISVAAAKYWYSLPQSTKLSWQKLAELSKYQSIDYLAQKLEQRHRRRA</sequence>
<organism evidence="1 2">
    <name type="scientific">Schizosaccharomyces japonicus (strain yFS275 / FY16936)</name>
    <name type="common">Fission yeast</name>
    <dbReference type="NCBI Taxonomy" id="402676"/>
    <lineage>
        <taxon>Eukaryota</taxon>
        <taxon>Fungi</taxon>
        <taxon>Dikarya</taxon>
        <taxon>Ascomycota</taxon>
        <taxon>Taphrinomycotina</taxon>
        <taxon>Schizosaccharomycetes</taxon>
        <taxon>Schizosaccharomycetales</taxon>
        <taxon>Schizosaccharomycetaceae</taxon>
        <taxon>Schizosaccharomyces</taxon>
    </lineage>
</organism>
<evidence type="ECO:0000313" key="1">
    <source>
        <dbReference type="EMBL" id="EEB06074.1"/>
    </source>
</evidence>
<dbReference type="AlphaFoldDB" id="B6JZS4"/>
<dbReference type="Proteomes" id="UP000001744">
    <property type="component" value="Unassembled WGS sequence"/>
</dbReference>
<dbReference type="JaponicusDB" id="SJAG_01113"/>
<proteinExistence type="predicted"/>
<dbReference type="SUPFAM" id="SSF47095">
    <property type="entry name" value="HMG-box"/>
    <property type="match status" value="1"/>
</dbReference>
<protein>
    <submittedName>
        <fullName evidence="1">Mating-type P-specific polypeptide Pc</fullName>
    </submittedName>
</protein>